<feature type="repeat" description="TPR" evidence="3">
    <location>
        <begin position="368"/>
        <end position="401"/>
    </location>
</feature>
<keyword evidence="7" id="KW-1185">Reference proteome</keyword>
<dbReference type="EMBL" id="JACHDY010000001">
    <property type="protein sequence ID" value="MBB5315799.1"/>
    <property type="molecule type" value="Genomic_DNA"/>
</dbReference>
<feature type="transmembrane region" description="Helical" evidence="5">
    <location>
        <begin position="106"/>
        <end position="125"/>
    </location>
</feature>
<dbReference type="Pfam" id="PF14559">
    <property type="entry name" value="TPR_19"/>
    <property type="match status" value="1"/>
</dbReference>
<evidence type="ECO:0000256" key="1">
    <source>
        <dbReference type="ARBA" id="ARBA00022737"/>
    </source>
</evidence>
<dbReference type="PANTHER" id="PTHR45586:SF1">
    <property type="entry name" value="LIPOPOLYSACCHARIDE ASSEMBLY PROTEIN B"/>
    <property type="match status" value="1"/>
</dbReference>
<dbReference type="AlphaFoldDB" id="A0A7W8IEN3"/>
<dbReference type="PROSITE" id="PS50005">
    <property type="entry name" value="TPR"/>
    <property type="match status" value="1"/>
</dbReference>
<evidence type="ECO:0000256" key="5">
    <source>
        <dbReference type="SAM" id="Phobius"/>
    </source>
</evidence>
<organism evidence="6 7">
    <name type="scientific">Tunturiibacter empetritectus</name>
    <dbReference type="NCBI Taxonomy" id="3069691"/>
    <lineage>
        <taxon>Bacteria</taxon>
        <taxon>Pseudomonadati</taxon>
        <taxon>Acidobacteriota</taxon>
        <taxon>Terriglobia</taxon>
        <taxon>Terriglobales</taxon>
        <taxon>Acidobacteriaceae</taxon>
        <taxon>Tunturiibacter</taxon>
    </lineage>
</organism>
<dbReference type="PANTHER" id="PTHR45586">
    <property type="entry name" value="TPR REPEAT-CONTAINING PROTEIN PA4667"/>
    <property type="match status" value="1"/>
</dbReference>
<keyword evidence="5" id="KW-1133">Transmembrane helix</keyword>
<dbReference type="Pfam" id="PF07719">
    <property type="entry name" value="TPR_2"/>
    <property type="match status" value="1"/>
</dbReference>
<dbReference type="SUPFAM" id="SSF48452">
    <property type="entry name" value="TPR-like"/>
    <property type="match status" value="2"/>
</dbReference>
<keyword evidence="5" id="KW-0472">Membrane</keyword>
<evidence type="ECO:0000313" key="6">
    <source>
        <dbReference type="EMBL" id="MBB5315799.1"/>
    </source>
</evidence>
<evidence type="ECO:0000256" key="4">
    <source>
        <dbReference type="SAM" id="MobiDB-lite"/>
    </source>
</evidence>
<dbReference type="Gene3D" id="1.10.10.10">
    <property type="entry name" value="Winged helix-like DNA-binding domain superfamily/Winged helix DNA-binding domain"/>
    <property type="match status" value="1"/>
</dbReference>
<dbReference type="InterPro" id="IPR013105">
    <property type="entry name" value="TPR_2"/>
</dbReference>
<dbReference type="NCBIfam" id="NF047558">
    <property type="entry name" value="TPR_END_plus"/>
    <property type="match status" value="1"/>
</dbReference>
<dbReference type="Proteomes" id="UP000568106">
    <property type="component" value="Unassembled WGS sequence"/>
</dbReference>
<name>A0A7W8IEN3_9BACT</name>
<evidence type="ECO:0000256" key="2">
    <source>
        <dbReference type="ARBA" id="ARBA00022803"/>
    </source>
</evidence>
<keyword evidence="5" id="KW-0812">Transmembrane</keyword>
<dbReference type="InterPro" id="IPR051012">
    <property type="entry name" value="CellSynth/LPSAsmb/PSIAsmb"/>
</dbReference>
<feature type="compositionally biased region" description="Acidic residues" evidence="4">
    <location>
        <begin position="79"/>
        <end position="88"/>
    </location>
</feature>
<dbReference type="InterPro" id="IPR011990">
    <property type="entry name" value="TPR-like_helical_dom_sf"/>
</dbReference>
<gene>
    <name evidence="6" type="ORF">HDF09_000449</name>
</gene>
<dbReference type="InterPro" id="IPR019734">
    <property type="entry name" value="TPR_rpt"/>
</dbReference>
<dbReference type="Gene3D" id="3.40.50.10610">
    <property type="entry name" value="ABC-type transport auxiliary lipoprotein component"/>
    <property type="match status" value="1"/>
</dbReference>
<dbReference type="Gene3D" id="1.25.40.10">
    <property type="entry name" value="Tetratricopeptide repeat domain"/>
    <property type="match status" value="2"/>
</dbReference>
<protein>
    <submittedName>
        <fullName evidence="6">TolB-like protein/Tfp pilus assembly protein PilF</fullName>
    </submittedName>
</protein>
<evidence type="ECO:0000313" key="7">
    <source>
        <dbReference type="Proteomes" id="UP000568106"/>
    </source>
</evidence>
<dbReference type="SMART" id="SM00028">
    <property type="entry name" value="TPR"/>
    <property type="match status" value="3"/>
</dbReference>
<accession>A0A7W8IEN3</accession>
<keyword evidence="2 3" id="KW-0802">TPR repeat</keyword>
<dbReference type="InterPro" id="IPR036388">
    <property type="entry name" value="WH-like_DNA-bd_sf"/>
</dbReference>
<evidence type="ECO:0000256" key="3">
    <source>
        <dbReference type="PROSITE-ProRule" id="PRU00339"/>
    </source>
</evidence>
<feature type="region of interest" description="Disordered" evidence="4">
    <location>
        <begin position="73"/>
        <end position="93"/>
    </location>
</feature>
<comment type="caution">
    <text evidence="6">The sequence shown here is derived from an EMBL/GenBank/DDBJ whole genome shotgun (WGS) entry which is preliminary data.</text>
</comment>
<proteinExistence type="predicted"/>
<keyword evidence="1" id="KW-0677">Repeat</keyword>
<reference evidence="6" key="1">
    <citation type="submission" date="2020-08" db="EMBL/GenBank/DDBJ databases">
        <title>Genomic Encyclopedia of Type Strains, Phase IV (KMG-V): Genome sequencing to study the core and pangenomes of soil and plant-associated prokaryotes.</title>
        <authorList>
            <person name="Whitman W."/>
        </authorList>
    </citation>
    <scope>NUCLEOTIDE SEQUENCE [LARGE SCALE GENOMIC DNA]</scope>
    <source>
        <strain evidence="6">M8UP27</strain>
    </source>
</reference>
<sequence length="599" mass="66944">MGEPSYEIPPVEKPAEKRLDSWKEIATYLNRDVTTVQRWEKREGMPVHRHVHDKRGSVYALSEELDGWILSRSRRADESDKEPEEEIPQAEANGDDAMPVWRGRHWVALAVVLCLFLSAAAWLVLRHRATVKVEPKDTPESRIRSLAVLPLRNLSGDTAQDYLADGITEALTGRLSNIHDLHVTSHTSVIRFRDPQLSTPEIAKALGVDAVVEGSVIKEGDRIRVTAQLIRGSTDEHFWSETYDREMRDVLPLESELARSIAEKVEVTVSGEEHSRLISARPVAPEVYESYLKGRFVLEQGNITGVEQSIRDFEDALKRDSSFAPAYLGLAKAYTRLGTVFAGAPPETTRPKVKSFARRALALDPALVEAHVLLANVLQEEWHWTEAETEYKRALELNPNDAEAHAEFALWLLCQGRTNEAAAWIEQARALDPVGVSGGSISWIAFQSHRYEDAIRESRSALAVQPENANNLLGLGFALIANNQPGDAIPVLEKAHTLSPGSPAVMGVLIRAYAHAGRRSDAVRLLEELKQRKKNGYVPAGAFVNAYLGLGDNEQAFYWLEQAYREQSNILQFLKTHPYFDPIRGDPRFAELVRRVGLG</sequence>